<evidence type="ECO:0000313" key="4">
    <source>
        <dbReference type="EMBL" id="CDP37972.1"/>
    </source>
</evidence>
<gene>
    <name evidence="4" type="ORF">GNLVRS02_ARAD1D23914g</name>
</gene>
<keyword evidence="1" id="KW-0863">Zinc-finger</keyword>
<reference evidence="4" key="2">
    <citation type="submission" date="2014-06" db="EMBL/GenBank/DDBJ databases">
        <title>The complete genome of Blastobotrys (Arxula) adeninivorans LS3 - a yeast of biotechnological interest.</title>
        <authorList>
            <person name="Kunze G."/>
            <person name="Gaillardin C."/>
            <person name="Czernicka M."/>
            <person name="Durrens P."/>
            <person name="Martin T."/>
            <person name="Boer E."/>
            <person name="Gabaldon T."/>
            <person name="Cruz J."/>
            <person name="Talla E."/>
            <person name="Marck C."/>
            <person name="Goffeau A."/>
            <person name="Barbe V."/>
            <person name="Baret P."/>
            <person name="Baronian K."/>
            <person name="Beier S."/>
            <person name="Bleykasten C."/>
            <person name="Bode R."/>
            <person name="Casaregola S."/>
            <person name="Despons L."/>
            <person name="Fairhead C."/>
            <person name="Giersberg M."/>
            <person name="Gierski P."/>
            <person name="Hahnel U."/>
            <person name="Hartmann A."/>
            <person name="Jankowska D."/>
            <person name="Jubin C."/>
            <person name="Jung P."/>
            <person name="Lafontaine I."/>
            <person name="Leh-Louis V."/>
            <person name="Lemaire M."/>
            <person name="Marcet-Houben M."/>
            <person name="Mascher M."/>
            <person name="Morel G."/>
            <person name="Richard G.-F."/>
            <person name="Riechen J."/>
            <person name="Sacerdot C."/>
            <person name="Sarkar A."/>
            <person name="Savel G."/>
            <person name="Schacherer J."/>
            <person name="Sherman D."/>
            <person name="Straub M.-L."/>
            <person name="Stein N."/>
            <person name="Thierry A."/>
            <person name="Trautwein-Schult A."/>
            <person name="Westhof E."/>
            <person name="Worch S."/>
            <person name="Dujon B."/>
            <person name="Souciet J.-L."/>
            <person name="Wincker P."/>
            <person name="Scholz U."/>
            <person name="Neuveglise N."/>
        </authorList>
    </citation>
    <scope>NUCLEOTIDE SEQUENCE</scope>
    <source>
        <strain evidence="4">LS3</strain>
    </source>
</reference>
<dbReference type="EMBL" id="HG937694">
    <property type="protein sequence ID" value="CDP37972.1"/>
    <property type="molecule type" value="Genomic_DNA"/>
</dbReference>
<evidence type="ECO:0000259" key="3">
    <source>
        <dbReference type="PROSITE" id="PS50157"/>
    </source>
</evidence>
<feature type="compositionally biased region" description="Polar residues" evidence="2">
    <location>
        <begin position="41"/>
        <end position="61"/>
    </location>
</feature>
<name>A0A060TGJ0_BLAAD</name>
<dbReference type="PROSITE" id="PS00028">
    <property type="entry name" value="ZINC_FINGER_C2H2_1"/>
    <property type="match status" value="2"/>
</dbReference>
<dbReference type="PROSITE" id="PS50157">
    <property type="entry name" value="ZINC_FINGER_C2H2_2"/>
    <property type="match status" value="2"/>
</dbReference>
<dbReference type="InterPro" id="IPR013087">
    <property type="entry name" value="Znf_C2H2_type"/>
</dbReference>
<accession>A0A060TGJ0</accession>
<dbReference type="SUPFAM" id="SSF57667">
    <property type="entry name" value="beta-beta-alpha zinc fingers"/>
    <property type="match status" value="1"/>
</dbReference>
<dbReference type="SMART" id="SM00355">
    <property type="entry name" value="ZnF_C2H2"/>
    <property type="match status" value="3"/>
</dbReference>
<feature type="region of interest" description="Disordered" evidence="2">
    <location>
        <begin position="31"/>
        <end position="75"/>
    </location>
</feature>
<reference evidence="4" key="1">
    <citation type="submission" date="2014-02" db="EMBL/GenBank/DDBJ databases">
        <authorList>
            <person name="Genoscope - CEA"/>
        </authorList>
    </citation>
    <scope>NUCLEOTIDE SEQUENCE</scope>
    <source>
        <strain evidence="4">LS3</strain>
    </source>
</reference>
<keyword evidence="1" id="KW-0479">Metal-binding</keyword>
<feature type="domain" description="C2H2-type" evidence="3">
    <location>
        <begin position="100"/>
        <end position="123"/>
    </location>
</feature>
<proteinExistence type="predicted"/>
<evidence type="ECO:0000256" key="2">
    <source>
        <dbReference type="SAM" id="MobiDB-lite"/>
    </source>
</evidence>
<feature type="domain" description="C2H2-type" evidence="3">
    <location>
        <begin position="72"/>
        <end position="100"/>
    </location>
</feature>
<sequence length="197" mass="22372">MSQAAPTRYHEQQAVAPVEIMAVQTLSLIKSSSPDVEGATTPRQRSKSVPNLHNDSPQEGQDGQEPQRPQIHECPDCGDRFLTTAQLRRHQKTSHDRKTFKCRKCGELFASIADRQTHKNNKHFSTIQCQVKNANFSGLDPNSTVSASRNESGYFSCPAEYCTFLTRIPQYWYDHIHHVVHDGTTNPQKRKRRQSLA</sequence>
<dbReference type="GO" id="GO:0008270">
    <property type="term" value="F:zinc ion binding"/>
    <property type="evidence" value="ECO:0007669"/>
    <property type="project" value="UniProtKB-KW"/>
</dbReference>
<keyword evidence="1" id="KW-0862">Zinc</keyword>
<dbReference type="AlphaFoldDB" id="A0A060TGJ0"/>
<organism evidence="4">
    <name type="scientific">Blastobotrys adeninivorans</name>
    <name type="common">Yeast</name>
    <name type="synonym">Arxula adeninivorans</name>
    <dbReference type="NCBI Taxonomy" id="409370"/>
    <lineage>
        <taxon>Eukaryota</taxon>
        <taxon>Fungi</taxon>
        <taxon>Dikarya</taxon>
        <taxon>Ascomycota</taxon>
        <taxon>Saccharomycotina</taxon>
        <taxon>Dipodascomycetes</taxon>
        <taxon>Dipodascales</taxon>
        <taxon>Trichomonascaceae</taxon>
        <taxon>Blastobotrys</taxon>
    </lineage>
</organism>
<dbReference type="InterPro" id="IPR036236">
    <property type="entry name" value="Znf_C2H2_sf"/>
</dbReference>
<evidence type="ECO:0000256" key="1">
    <source>
        <dbReference type="PROSITE-ProRule" id="PRU00042"/>
    </source>
</evidence>
<protein>
    <submittedName>
        <fullName evidence="4">ARAD1D23914p</fullName>
    </submittedName>
</protein>
<dbReference type="Gene3D" id="3.30.160.60">
    <property type="entry name" value="Classic Zinc Finger"/>
    <property type="match status" value="1"/>
</dbReference>